<dbReference type="EMBL" id="JADPRT010000004">
    <property type="protein sequence ID" value="MBF9068624.1"/>
    <property type="molecule type" value="Genomic_DNA"/>
</dbReference>
<gene>
    <name evidence="1" type="ORF">I2501_11340</name>
</gene>
<keyword evidence="2" id="KW-1185">Reference proteome</keyword>
<organism evidence="1 2">
    <name type="scientific">Streptacidiphilus fuscans</name>
    <dbReference type="NCBI Taxonomy" id="2789292"/>
    <lineage>
        <taxon>Bacteria</taxon>
        <taxon>Bacillati</taxon>
        <taxon>Actinomycetota</taxon>
        <taxon>Actinomycetes</taxon>
        <taxon>Kitasatosporales</taxon>
        <taxon>Streptomycetaceae</taxon>
        <taxon>Streptacidiphilus</taxon>
    </lineage>
</organism>
<accession>A0A931B048</accession>
<reference evidence="1" key="1">
    <citation type="submission" date="2020-11" db="EMBL/GenBank/DDBJ databases">
        <title>Isolation and identification of active actinomycetes.</title>
        <authorList>
            <person name="Yu B."/>
        </authorList>
    </citation>
    <scope>NUCLEOTIDE SEQUENCE</scope>
    <source>
        <strain evidence="1">NEAU-YB345</strain>
    </source>
</reference>
<keyword evidence="1" id="KW-0378">Hydrolase</keyword>
<dbReference type="GO" id="GO:0016787">
    <property type="term" value="F:hydrolase activity"/>
    <property type="evidence" value="ECO:0007669"/>
    <property type="project" value="UniProtKB-KW"/>
</dbReference>
<evidence type="ECO:0000313" key="2">
    <source>
        <dbReference type="Proteomes" id="UP000657385"/>
    </source>
</evidence>
<proteinExistence type="predicted"/>
<evidence type="ECO:0000313" key="1">
    <source>
        <dbReference type="EMBL" id="MBF9068624.1"/>
    </source>
</evidence>
<dbReference type="Proteomes" id="UP000657385">
    <property type="component" value="Unassembled WGS sequence"/>
</dbReference>
<dbReference type="Gene3D" id="3.90.1720.10">
    <property type="entry name" value="endopeptidase domain like (from Nostoc punctiforme)"/>
    <property type="match status" value="1"/>
</dbReference>
<sequence>MLPDELVDVPYVGSCYPGSPAVADRPELAEGANCQLYAYAVLAHFGLRVPPLRSSDLWSDDTATTVVATARPLDLLLFGPTADPYGAHVGVCLAPDRVLHLCREIGRPAVWSLADFRARERYRVLIGVKRVAEPGGRRETRRTAQHEETHP</sequence>
<name>A0A931B048_9ACTN</name>
<protein>
    <submittedName>
        <fullName evidence="1">Hydrolase</fullName>
    </submittedName>
</protein>
<dbReference type="AlphaFoldDB" id="A0A931B048"/>
<comment type="caution">
    <text evidence="1">The sequence shown here is derived from an EMBL/GenBank/DDBJ whole genome shotgun (WGS) entry which is preliminary data.</text>
</comment>